<dbReference type="EMBL" id="ASQP01000528">
    <property type="protein sequence ID" value="OMI33594.1"/>
    <property type="molecule type" value="Genomic_DNA"/>
</dbReference>
<dbReference type="GO" id="GO:0032259">
    <property type="term" value="P:methylation"/>
    <property type="evidence" value="ECO:0007669"/>
    <property type="project" value="UniProtKB-KW"/>
</dbReference>
<evidence type="ECO:0000313" key="2">
    <source>
        <dbReference type="Proteomes" id="UP000186168"/>
    </source>
</evidence>
<protein>
    <submittedName>
        <fullName evidence="1">Protein-L-isoaspartate(D-aspartate) O-methyltransferase</fullName>
    </submittedName>
</protein>
<keyword evidence="1" id="KW-0808">Transferase</keyword>
<keyword evidence="1" id="KW-0489">Methyltransferase</keyword>
<dbReference type="CDD" id="cd02440">
    <property type="entry name" value="AdoMet_MTases"/>
    <property type="match status" value="1"/>
</dbReference>
<keyword evidence="2" id="KW-1185">Reference proteome</keyword>
<accession>A0A1R1S5P2</accession>
<evidence type="ECO:0000313" key="1">
    <source>
        <dbReference type="EMBL" id="OMI33594.1"/>
    </source>
</evidence>
<dbReference type="InterPro" id="IPR029063">
    <property type="entry name" value="SAM-dependent_MTases_sf"/>
</dbReference>
<proteinExistence type="predicted"/>
<dbReference type="Pfam" id="PF01135">
    <property type="entry name" value="PCMT"/>
    <property type="match status" value="1"/>
</dbReference>
<reference evidence="1 2" key="1">
    <citation type="submission" date="2013-05" db="EMBL/GenBank/DDBJ databases">
        <title>Genome sequence of Streptomyces sparsogenes DSM 40356.</title>
        <authorList>
            <person name="Coyne S."/>
            <person name="Seebeck F.P."/>
        </authorList>
    </citation>
    <scope>NUCLEOTIDE SEQUENCE [LARGE SCALE GENOMIC DNA]</scope>
    <source>
        <strain evidence="1 2">DSM 40356</strain>
    </source>
</reference>
<organism evidence="1 2">
    <name type="scientific">Streptomyces sparsogenes DSM 40356</name>
    <dbReference type="NCBI Taxonomy" id="1331668"/>
    <lineage>
        <taxon>Bacteria</taxon>
        <taxon>Bacillati</taxon>
        <taxon>Actinomycetota</taxon>
        <taxon>Actinomycetes</taxon>
        <taxon>Kitasatosporales</taxon>
        <taxon>Streptomycetaceae</taxon>
        <taxon>Streptomyces</taxon>
    </lineage>
</organism>
<dbReference type="Proteomes" id="UP000186168">
    <property type="component" value="Unassembled WGS sequence"/>
</dbReference>
<dbReference type="STRING" id="67365.GCA_001704635_05260"/>
<dbReference type="GO" id="GO:0008168">
    <property type="term" value="F:methyltransferase activity"/>
    <property type="evidence" value="ECO:0007669"/>
    <property type="project" value="UniProtKB-KW"/>
</dbReference>
<dbReference type="SUPFAM" id="SSF53335">
    <property type="entry name" value="S-adenosyl-L-methionine-dependent methyltransferases"/>
    <property type="match status" value="1"/>
</dbReference>
<name>A0A1R1S5P2_9ACTN</name>
<gene>
    <name evidence="1" type="ORF">SPAR_40687</name>
</gene>
<comment type="caution">
    <text evidence="1">The sequence shown here is derived from an EMBL/GenBank/DDBJ whole genome shotgun (WGS) entry which is preliminary data.</text>
</comment>
<sequence length="379" mass="41974">MQPLNWKSRASSLAAELQESGDLTAPRLIEAVSSTPRHLFVPRYFVNAGGTPTLWRECTETDGDDWLRPIYSNLTLVTALDQAEQVTGGWHGTPTSSSTQPSLTCRMIEALDIQSDDHVLDGGLGTGYQAALIAAQLRHGNQMVACDLNGTSEAAARLKQLGLNISVVPADATSHNFNRRFDKAIFSFGLPRITDTIRSAMAPGGRLIANVFGPLSAALVLLEADDDGNLSGPFLKDGGAFMPARHEGEAAVTSAELTPASQGYTDIPVSVFDDYHFKFWLAAHLPGVGLQYGTEENQSTRRLVMMDGRWCELLYRDDKPEEPQFCGQGEPEVWETLRWAWQWWTEHNMPPWEHFGLTVTDTEHRLWYQSPDGQSWALR</sequence>
<dbReference type="AlphaFoldDB" id="A0A1R1S5P2"/>
<dbReference type="Gene3D" id="3.40.50.150">
    <property type="entry name" value="Vaccinia Virus protein VP39"/>
    <property type="match status" value="1"/>
</dbReference>